<feature type="transmembrane region" description="Helical" evidence="8">
    <location>
        <begin position="48"/>
        <end position="75"/>
    </location>
</feature>
<keyword evidence="12" id="KW-1185">Reference proteome</keyword>
<dbReference type="Pfam" id="PF00664">
    <property type="entry name" value="ABC_membrane"/>
    <property type="match status" value="1"/>
</dbReference>
<sequence length="607" mass="67744">MNKPQGRPAGPPPIGRHPGPRFNGPAEKAKDQKATLKRIWSYLKNQRVGIMSSIFFVVVSTLLSLLGPLLIGRIIDDYILRFNIEGAIRMILVLAGIYIVSAIFTWLQTFMMIRVSQKTIRELRQQLFEKFQSLPIAIYDKRQQGDLMSRMTNDIENLNAALSQSIIQIVSTVLSVVGTGIAMFYLNWVLAVVTLLVIPIIIWSTKQIIKRSSKNFSQRQRDLGNLNGFIEETISNSHITTLFGKEEQTVAQFKEANEKLRASALKADITSGFLGPINNFINNLGIGLVIGVGALLVIVNFGVSVGVIASFVTYTRQFFRPINQLSNLFNTFQSAIAGAERVFEILDEQNESADVPEAITKNRYEGDVEFRNVEFAYQPNKPVLRKLSFRAKAGETIAFVGPTGSGKTTIIQLLNRFYDAASGEILIDGQDIKRYKMANLRNHIGVVLQDTYLFSGSVRENIRYGKLDATDEEVERAAETAYAHNFIKYLPQGYDTMLVSGGMNLSQGQRQLIAIARAILEDPDILILDEATSSVDTMTEVHIQKGLNNLMQGRTSFVIAHRLKTIENADQILVIKDGAILEQGNHDGLMEQKGLYASLQHQLQVQQ</sequence>
<evidence type="ECO:0000256" key="7">
    <source>
        <dbReference type="SAM" id="MobiDB-lite"/>
    </source>
</evidence>
<dbReference type="CDD" id="cd03254">
    <property type="entry name" value="ABCC_Glucan_exporter_like"/>
    <property type="match status" value="1"/>
</dbReference>
<dbReference type="SMART" id="SM00382">
    <property type="entry name" value="AAA"/>
    <property type="match status" value="1"/>
</dbReference>
<evidence type="ECO:0000256" key="3">
    <source>
        <dbReference type="ARBA" id="ARBA00022741"/>
    </source>
</evidence>
<dbReference type="PROSITE" id="PS00211">
    <property type="entry name" value="ABC_TRANSPORTER_1"/>
    <property type="match status" value="1"/>
</dbReference>
<dbReference type="GO" id="GO:0005524">
    <property type="term" value="F:ATP binding"/>
    <property type="evidence" value="ECO:0007669"/>
    <property type="project" value="UniProtKB-KW"/>
</dbReference>
<feature type="transmembrane region" description="Helical" evidence="8">
    <location>
        <begin position="158"/>
        <end position="178"/>
    </location>
</feature>
<keyword evidence="5 8" id="KW-1133">Transmembrane helix</keyword>
<proteinExistence type="predicted"/>
<feature type="transmembrane region" description="Helical" evidence="8">
    <location>
        <begin position="286"/>
        <end position="314"/>
    </location>
</feature>
<keyword evidence="3" id="KW-0547">Nucleotide-binding</keyword>
<feature type="transmembrane region" description="Helical" evidence="8">
    <location>
        <begin position="184"/>
        <end position="204"/>
    </location>
</feature>
<keyword evidence="6 8" id="KW-0472">Membrane</keyword>
<dbReference type="InterPro" id="IPR011527">
    <property type="entry name" value="ABC1_TM_dom"/>
</dbReference>
<dbReference type="InterPro" id="IPR039421">
    <property type="entry name" value="Type_1_exporter"/>
</dbReference>
<gene>
    <name evidence="11" type="ORF">QYB95_10530</name>
</gene>
<dbReference type="RefSeq" id="WP_301138307.1">
    <property type="nucleotide sequence ID" value="NZ_JAUHTQ010000007.1"/>
</dbReference>
<feature type="domain" description="ABC transmembrane type-1" evidence="10">
    <location>
        <begin position="53"/>
        <end position="334"/>
    </location>
</feature>
<evidence type="ECO:0000313" key="12">
    <source>
        <dbReference type="Proteomes" id="UP001172743"/>
    </source>
</evidence>
<dbReference type="InterPro" id="IPR003593">
    <property type="entry name" value="AAA+_ATPase"/>
</dbReference>
<dbReference type="PROSITE" id="PS50893">
    <property type="entry name" value="ABC_TRANSPORTER_2"/>
    <property type="match status" value="1"/>
</dbReference>
<name>A0ABT8GRD8_9BACL</name>
<evidence type="ECO:0000259" key="9">
    <source>
        <dbReference type="PROSITE" id="PS50893"/>
    </source>
</evidence>
<evidence type="ECO:0000256" key="6">
    <source>
        <dbReference type="ARBA" id="ARBA00023136"/>
    </source>
</evidence>
<dbReference type="Gene3D" id="1.20.1560.10">
    <property type="entry name" value="ABC transporter type 1, transmembrane domain"/>
    <property type="match status" value="1"/>
</dbReference>
<dbReference type="InterPro" id="IPR003439">
    <property type="entry name" value="ABC_transporter-like_ATP-bd"/>
</dbReference>
<evidence type="ECO:0000256" key="1">
    <source>
        <dbReference type="ARBA" id="ARBA00004651"/>
    </source>
</evidence>
<dbReference type="Proteomes" id="UP001172743">
    <property type="component" value="Unassembled WGS sequence"/>
</dbReference>
<dbReference type="EMBL" id="JAUHTQ010000007">
    <property type="protein sequence ID" value="MDN4493973.1"/>
    <property type="molecule type" value="Genomic_DNA"/>
</dbReference>
<feature type="domain" description="ABC transporter" evidence="9">
    <location>
        <begin position="368"/>
        <end position="602"/>
    </location>
</feature>
<dbReference type="SUPFAM" id="SSF52540">
    <property type="entry name" value="P-loop containing nucleoside triphosphate hydrolases"/>
    <property type="match status" value="1"/>
</dbReference>
<dbReference type="PROSITE" id="PS50929">
    <property type="entry name" value="ABC_TM1F"/>
    <property type="match status" value="1"/>
</dbReference>
<dbReference type="InterPro" id="IPR017871">
    <property type="entry name" value="ABC_transporter-like_CS"/>
</dbReference>
<feature type="region of interest" description="Disordered" evidence="7">
    <location>
        <begin position="1"/>
        <end position="30"/>
    </location>
</feature>
<evidence type="ECO:0000256" key="4">
    <source>
        <dbReference type="ARBA" id="ARBA00022840"/>
    </source>
</evidence>
<dbReference type="SUPFAM" id="SSF90123">
    <property type="entry name" value="ABC transporter transmembrane region"/>
    <property type="match status" value="1"/>
</dbReference>
<keyword evidence="2 8" id="KW-0812">Transmembrane</keyword>
<accession>A0ABT8GRD8</accession>
<evidence type="ECO:0000256" key="2">
    <source>
        <dbReference type="ARBA" id="ARBA00022692"/>
    </source>
</evidence>
<evidence type="ECO:0000256" key="5">
    <source>
        <dbReference type="ARBA" id="ARBA00022989"/>
    </source>
</evidence>
<evidence type="ECO:0000256" key="8">
    <source>
        <dbReference type="SAM" id="Phobius"/>
    </source>
</evidence>
<reference evidence="11" key="1">
    <citation type="submission" date="2023-07" db="EMBL/GenBank/DDBJ databases">
        <title>Ureibacillus sp. isolated from freshwater well.</title>
        <authorList>
            <person name="Kirdat K."/>
            <person name="Bhatt A."/>
            <person name="Teware R."/>
            <person name="Bhavsar Y."/>
            <person name="Yadav A."/>
        </authorList>
    </citation>
    <scope>NUCLEOTIDE SEQUENCE</scope>
    <source>
        <strain evidence="11">BA0131</strain>
    </source>
</reference>
<feature type="transmembrane region" description="Helical" evidence="8">
    <location>
        <begin position="87"/>
        <end position="107"/>
    </location>
</feature>
<evidence type="ECO:0000313" key="11">
    <source>
        <dbReference type="EMBL" id="MDN4493973.1"/>
    </source>
</evidence>
<dbReference type="InterPro" id="IPR027417">
    <property type="entry name" value="P-loop_NTPase"/>
</dbReference>
<protein>
    <submittedName>
        <fullName evidence="11">ABC transporter ATP-binding protein</fullName>
    </submittedName>
</protein>
<comment type="caution">
    <text evidence="11">The sequence shown here is derived from an EMBL/GenBank/DDBJ whole genome shotgun (WGS) entry which is preliminary data.</text>
</comment>
<dbReference type="PANTHER" id="PTHR43394">
    <property type="entry name" value="ATP-DEPENDENT PERMEASE MDL1, MITOCHONDRIAL"/>
    <property type="match status" value="1"/>
</dbReference>
<dbReference type="CDD" id="cd18547">
    <property type="entry name" value="ABC_6TM_Tm288_like"/>
    <property type="match status" value="1"/>
</dbReference>
<organism evidence="11 12">
    <name type="scientific">Ureibacillus aquaedulcis</name>
    <dbReference type="NCBI Taxonomy" id="3058421"/>
    <lineage>
        <taxon>Bacteria</taxon>
        <taxon>Bacillati</taxon>
        <taxon>Bacillota</taxon>
        <taxon>Bacilli</taxon>
        <taxon>Bacillales</taxon>
        <taxon>Caryophanaceae</taxon>
        <taxon>Ureibacillus</taxon>
    </lineage>
</organism>
<dbReference type="PANTHER" id="PTHR43394:SF1">
    <property type="entry name" value="ATP-BINDING CASSETTE SUB-FAMILY B MEMBER 10, MITOCHONDRIAL"/>
    <property type="match status" value="1"/>
</dbReference>
<keyword evidence="4 11" id="KW-0067">ATP-binding</keyword>
<dbReference type="Pfam" id="PF00005">
    <property type="entry name" value="ABC_tran"/>
    <property type="match status" value="1"/>
</dbReference>
<comment type="subcellular location">
    <subcellularLocation>
        <location evidence="1">Cell membrane</location>
        <topology evidence="1">Multi-pass membrane protein</topology>
    </subcellularLocation>
</comment>
<evidence type="ECO:0000259" key="10">
    <source>
        <dbReference type="PROSITE" id="PS50929"/>
    </source>
</evidence>
<dbReference type="Gene3D" id="3.40.50.300">
    <property type="entry name" value="P-loop containing nucleotide triphosphate hydrolases"/>
    <property type="match status" value="1"/>
</dbReference>
<dbReference type="InterPro" id="IPR036640">
    <property type="entry name" value="ABC1_TM_sf"/>
</dbReference>